<dbReference type="SMART" id="SM00939">
    <property type="entry name" value="PepX_C"/>
    <property type="match status" value="1"/>
</dbReference>
<dbReference type="RefSeq" id="WP_138667422.1">
    <property type="nucleotide sequence ID" value="NZ_VCKY01000056.1"/>
</dbReference>
<name>A0A5S4FK19_9ACTN</name>
<dbReference type="Gene3D" id="3.40.50.1820">
    <property type="entry name" value="alpha/beta hydrolase"/>
    <property type="match status" value="1"/>
</dbReference>
<dbReference type="InterPro" id="IPR029058">
    <property type="entry name" value="AB_hydrolase_fold"/>
</dbReference>
<keyword evidence="5" id="KW-1185">Reference proteome</keyword>
<dbReference type="SUPFAM" id="SSF53474">
    <property type="entry name" value="alpha/beta-Hydrolases"/>
    <property type="match status" value="1"/>
</dbReference>
<dbReference type="Gene3D" id="2.60.120.260">
    <property type="entry name" value="Galactose-binding domain-like"/>
    <property type="match status" value="1"/>
</dbReference>
<feature type="domain" description="Xaa-Pro dipeptidyl-peptidase C-terminal" evidence="3">
    <location>
        <begin position="316"/>
        <end position="546"/>
    </location>
</feature>
<evidence type="ECO:0000313" key="4">
    <source>
        <dbReference type="EMBL" id="TMR20561.1"/>
    </source>
</evidence>
<dbReference type="InterPro" id="IPR000383">
    <property type="entry name" value="Xaa-Pro-like_dom"/>
</dbReference>
<reference evidence="4 5" key="1">
    <citation type="submission" date="2019-05" db="EMBL/GenBank/DDBJ databases">
        <title>Draft genome sequence of Nonomuraea turkmeniaca DSM 43926.</title>
        <authorList>
            <person name="Saricaoglu S."/>
            <person name="Isik K."/>
        </authorList>
    </citation>
    <scope>NUCLEOTIDE SEQUENCE [LARGE SCALE GENOMIC DNA]</scope>
    <source>
        <strain evidence="4 5">DSM 43926</strain>
    </source>
</reference>
<dbReference type="SUPFAM" id="SSF49785">
    <property type="entry name" value="Galactose-binding domain-like"/>
    <property type="match status" value="1"/>
</dbReference>
<gene>
    <name evidence="4" type="ORF">ETD86_18625</name>
</gene>
<sequence>MSSSRADEEMTPMTLLSRLFGVRPVIRHPVRVQRDIVILAADGAPLLATRHYPADLDRPPLILLRSPYGRGNALDQLPKLLAERGYQVLYQSLRGTAGSGGRFDGFTIDPADADGTLSWLRAQPWFGGALATWGASYLGLVQWELAARHIPEWKIALIQDAPSAFAEHFMYPGGAFALGNALGWVQLVDTMFSGNFSLTRQLLATLSAGRKLRRATLTLPLEQADRALTGHRVSWFQEWISNGRDQAYWARMDHRANTERMPPRVHLQGGWYDFFLPSMLADHARLLAAGREVRLLVGPWGHGRGLYTREGMQDALAALDAAMNGDAAPSGVRVYVTGAKRWRDLSGWPPAHQPTSWYLHPGGRLSREEPEREANPSRYRYDPGDPTPTVGGTAVSRSAGPKDNRAIEARADVLTFTTAPLTEDVEVIGPVRVRLHARASFPDVDYFARLCEVSPRGRSLNLCDGIVRLDQPGDLRAADIGAIDIELWPLAHRFVRGHRIRLQVSSGAHPRYGRNPGTGQPLATGRELRASEHEIFHDLEHPSALWLPLTPGAS</sequence>
<accession>A0A5S4FK19</accession>
<dbReference type="Gene3D" id="1.10.3020.10">
    <property type="entry name" value="alpha-amino acid ester hydrolase ( Helical cap domain)"/>
    <property type="match status" value="1"/>
</dbReference>
<dbReference type="AlphaFoldDB" id="A0A5S4FK19"/>
<feature type="region of interest" description="Disordered" evidence="2">
    <location>
        <begin position="357"/>
        <end position="404"/>
    </location>
</feature>
<evidence type="ECO:0000256" key="1">
    <source>
        <dbReference type="ARBA" id="ARBA00022801"/>
    </source>
</evidence>
<dbReference type="EMBL" id="VCKY01000056">
    <property type="protein sequence ID" value="TMR20561.1"/>
    <property type="molecule type" value="Genomic_DNA"/>
</dbReference>
<evidence type="ECO:0000313" key="5">
    <source>
        <dbReference type="Proteomes" id="UP000309128"/>
    </source>
</evidence>
<dbReference type="InterPro" id="IPR008979">
    <property type="entry name" value="Galactose-bd-like_sf"/>
</dbReference>
<comment type="caution">
    <text evidence="4">The sequence shown here is derived from an EMBL/GenBank/DDBJ whole genome shotgun (WGS) entry which is preliminary data.</text>
</comment>
<protein>
    <submittedName>
        <fullName evidence="4">CocE/NonD family hydrolase</fullName>
    </submittedName>
</protein>
<organism evidence="4 5">
    <name type="scientific">Nonomuraea turkmeniaca</name>
    <dbReference type="NCBI Taxonomy" id="103838"/>
    <lineage>
        <taxon>Bacteria</taxon>
        <taxon>Bacillati</taxon>
        <taxon>Actinomycetota</taxon>
        <taxon>Actinomycetes</taxon>
        <taxon>Streptosporangiales</taxon>
        <taxon>Streptosporangiaceae</taxon>
        <taxon>Nonomuraea</taxon>
    </lineage>
</organism>
<dbReference type="GO" id="GO:0008239">
    <property type="term" value="F:dipeptidyl-peptidase activity"/>
    <property type="evidence" value="ECO:0007669"/>
    <property type="project" value="InterPro"/>
</dbReference>
<evidence type="ECO:0000256" key="2">
    <source>
        <dbReference type="SAM" id="MobiDB-lite"/>
    </source>
</evidence>
<dbReference type="Proteomes" id="UP000309128">
    <property type="component" value="Unassembled WGS sequence"/>
</dbReference>
<keyword evidence="1 4" id="KW-0378">Hydrolase</keyword>
<proteinExistence type="predicted"/>
<dbReference type="InterPro" id="IPR005674">
    <property type="entry name" value="CocE/Ser_esterase"/>
</dbReference>
<dbReference type="Pfam" id="PF02129">
    <property type="entry name" value="Peptidase_S15"/>
    <property type="match status" value="1"/>
</dbReference>
<dbReference type="OrthoDB" id="5240615at2"/>
<dbReference type="Pfam" id="PF08530">
    <property type="entry name" value="PepX_C"/>
    <property type="match status" value="1"/>
</dbReference>
<dbReference type="InterPro" id="IPR013736">
    <property type="entry name" value="Xaa-Pro_dipept_C"/>
</dbReference>
<feature type="compositionally biased region" description="Basic and acidic residues" evidence="2">
    <location>
        <begin position="365"/>
        <end position="383"/>
    </location>
</feature>
<dbReference type="NCBIfam" id="TIGR00976">
    <property type="entry name" value="CocE_NonD"/>
    <property type="match status" value="1"/>
</dbReference>
<evidence type="ECO:0000259" key="3">
    <source>
        <dbReference type="SMART" id="SM00939"/>
    </source>
</evidence>